<dbReference type="AlphaFoldDB" id="A0AAE1HPZ1"/>
<proteinExistence type="predicted"/>
<evidence type="ECO:0000313" key="1">
    <source>
        <dbReference type="EMBL" id="KAK3924600.1"/>
    </source>
</evidence>
<keyword evidence="2" id="KW-1185">Reference proteome</keyword>
<protein>
    <submittedName>
        <fullName evidence="1">Ribonuclease PH</fullName>
    </submittedName>
</protein>
<reference evidence="1" key="1">
    <citation type="submission" date="2021-07" db="EMBL/GenBank/DDBJ databases">
        <authorList>
            <person name="Catto M.A."/>
            <person name="Jacobson A."/>
            <person name="Kennedy G."/>
            <person name="Labadie P."/>
            <person name="Hunt B.G."/>
            <person name="Srinivasan R."/>
        </authorList>
    </citation>
    <scope>NUCLEOTIDE SEQUENCE</scope>
    <source>
        <strain evidence="1">PL_HMW_Pooled</strain>
        <tissue evidence="1">Head</tissue>
    </source>
</reference>
<dbReference type="EMBL" id="JAHWGI010001195">
    <property type="protein sequence ID" value="KAK3924600.1"/>
    <property type="molecule type" value="Genomic_DNA"/>
</dbReference>
<comment type="caution">
    <text evidence="1">The sequence shown here is derived from an EMBL/GenBank/DDBJ whole genome shotgun (WGS) entry which is preliminary data.</text>
</comment>
<organism evidence="1 2">
    <name type="scientific">Frankliniella fusca</name>
    <dbReference type="NCBI Taxonomy" id="407009"/>
    <lineage>
        <taxon>Eukaryota</taxon>
        <taxon>Metazoa</taxon>
        <taxon>Ecdysozoa</taxon>
        <taxon>Arthropoda</taxon>
        <taxon>Hexapoda</taxon>
        <taxon>Insecta</taxon>
        <taxon>Pterygota</taxon>
        <taxon>Neoptera</taxon>
        <taxon>Paraneoptera</taxon>
        <taxon>Thysanoptera</taxon>
        <taxon>Terebrantia</taxon>
        <taxon>Thripoidea</taxon>
        <taxon>Thripidae</taxon>
        <taxon>Frankliniella</taxon>
    </lineage>
</organism>
<name>A0AAE1HPZ1_9NEOP</name>
<reference evidence="1" key="2">
    <citation type="journal article" date="2023" name="BMC Genomics">
        <title>Pest status, molecular evolution, and epigenetic factors derived from the genome assembly of Frankliniella fusca, a thysanopteran phytovirus vector.</title>
        <authorList>
            <person name="Catto M.A."/>
            <person name="Labadie P.E."/>
            <person name="Jacobson A.L."/>
            <person name="Kennedy G.G."/>
            <person name="Srinivasan R."/>
            <person name="Hunt B.G."/>
        </authorList>
    </citation>
    <scope>NUCLEOTIDE SEQUENCE</scope>
    <source>
        <strain evidence="1">PL_HMW_Pooled</strain>
    </source>
</reference>
<accession>A0AAE1HPZ1</accession>
<sequence length="68" mass="7754">MLLWEKVLKSDESPAAGFINDRNCQTLFLAVWSAAYELPYPGSVYKMRSPHCKPFASANFRCHCESCH</sequence>
<gene>
    <name evidence="1" type="ORF">KUF71_012733</name>
</gene>
<dbReference type="Proteomes" id="UP001219518">
    <property type="component" value="Unassembled WGS sequence"/>
</dbReference>
<evidence type="ECO:0000313" key="2">
    <source>
        <dbReference type="Proteomes" id="UP001219518"/>
    </source>
</evidence>